<name>A0A9Q1GTC3_9CARY</name>
<sequence>MASKDCNLVPIDIDSNGEEVNGVEVEVDSRHARKTTTLKAGSYKPLAGGAASFTIDLRRFRSSIGYTCKNHNTTNTITYLVKYVQQFPTLPYSTATSTTVNIFYFLGSSLPYQVLHTYTPGSATSDIVVDALQSATPTHVTGPHHITPSPMPV</sequence>
<evidence type="ECO:0000313" key="2">
    <source>
        <dbReference type="Proteomes" id="UP001153076"/>
    </source>
</evidence>
<comment type="caution">
    <text evidence="1">The sequence shown here is derived from an EMBL/GenBank/DDBJ whole genome shotgun (WGS) entry which is preliminary data.</text>
</comment>
<keyword evidence="2" id="KW-1185">Reference proteome</keyword>
<proteinExistence type="predicted"/>
<dbReference type="AlphaFoldDB" id="A0A9Q1GTC3"/>
<reference evidence="1" key="1">
    <citation type="submission" date="2022-04" db="EMBL/GenBank/DDBJ databases">
        <title>Carnegiea gigantea Genome sequencing and assembly v2.</title>
        <authorList>
            <person name="Copetti D."/>
            <person name="Sanderson M.J."/>
            <person name="Burquez A."/>
            <person name="Wojciechowski M.F."/>
        </authorList>
    </citation>
    <scope>NUCLEOTIDE SEQUENCE</scope>
    <source>
        <strain evidence="1">SGP5-SGP5p</strain>
        <tissue evidence="1">Aerial part</tissue>
    </source>
</reference>
<accession>A0A9Q1GTC3</accession>
<organism evidence="1 2">
    <name type="scientific">Carnegiea gigantea</name>
    <dbReference type="NCBI Taxonomy" id="171969"/>
    <lineage>
        <taxon>Eukaryota</taxon>
        <taxon>Viridiplantae</taxon>
        <taxon>Streptophyta</taxon>
        <taxon>Embryophyta</taxon>
        <taxon>Tracheophyta</taxon>
        <taxon>Spermatophyta</taxon>
        <taxon>Magnoliopsida</taxon>
        <taxon>eudicotyledons</taxon>
        <taxon>Gunneridae</taxon>
        <taxon>Pentapetalae</taxon>
        <taxon>Caryophyllales</taxon>
        <taxon>Cactineae</taxon>
        <taxon>Cactaceae</taxon>
        <taxon>Cactoideae</taxon>
        <taxon>Echinocereeae</taxon>
        <taxon>Carnegiea</taxon>
    </lineage>
</organism>
<gene>
    <name evidence="1" type="ORF">Cgig2_000553</name>
</gene>
<dbReference type="Proteomes" id="UP001153076">
    <property type="component" value="Unassembled WGS sequence"/>
</dbReference>
<dbReference type="EMBL" id="JAKOGI010001519">
    <property type="protein sequence ID" value="KAJ8425204.1"/>
    <property type="molecule type" value="Genomic_DNA"/>
</dbReference>
<evidence type="ECO:0000313" key="1">
    <source>
        <dbReference type="EMBL" id="KAJ8425204.1"/>
    </source>
</evidence>
<protein>
    <submittedName>
        <fullName evidence="1">Uncharacterized protein</fullName>
    </submittedName>
</protein>